<protein>
    <submittedName>
        <fullName evidence="1">Uncharacterized protein</fullName>
    </submittedName>
</protein>
<proteinExistence type="predicted"/>
<name>A0A8J8T914_HALGN</name>
<accession>A0A8J8T914</accession>
<dbReference type="AlphaFoldDB" id="A0A8J8T914"/>
<gene>
    <name evidence="1" type="ORF">FGO68_gene3549</name>
</gene>
<sequence>MTLVVVNSAIVPKFSSQPPELNVKVGENVIKYFPAKINFSATDTEEAYHIQSYGTALNLTPLPGTFSSILGYSIGQLSFHPPGTNAPQTFFIQVILKDSSTATATTNTYCFQVNILNEVPEIDPAFPLSNQIIQAGSSKIFKVRGIDPESQSLTYAQITTLDPFYGSFIAMTQTYTFNPGALIPDTQFVVTFSISDGYNNLEFSFMVMINNDPPYFSTPLYDQSSYCESVSEYIIPNGIDPEGGGLISYRLISGPIIYVNFEASQRKFTFFPTGTDCPGSIKLTIELSDSLYSIQSTFTLYLYNGSVPIIVPPVVNIEENQNLGPPVFIGELQPIVMTIGQTHQYYLPKIADPDGDLYNISLIVPNNRFKSALKLFYFKKLLLFPIEPNSHLGNFTVILSLKDNNSHPLTQHFVINVTVNPKEIPIIIEEKHVIYETEKDIQAYGLQHNLTVNEVRFKSAKVNQRGKANIEIQTEIMGVIGLINN</sequence>
<evidence type="ECO:0000313" key="1">
    <source>
        <dbReference type="EMBL" id="TNV86165.1"/>
    </source>
</evidence>
<comment type="caution">
    <text evidence="1">The sequence shown here is derived from an EMBL/GenBank/DDBJ whole genome shotgun (WGS) entry which is preliminary data.</text>
</comment>
<evidence type="ECO:0000313" key="2">
    <source>
        <dbReference type="Proteomes" id="UP000785679"/>
    </source>
</evidence>
<dbReference type="EMBL" id="RRYP01001260">
    <property type="protein sequence ID" value="TNV86165.1"/>
    <property type="molecule type" value="Genomic_DNA"/>
</dbReference>
<organism evidence="1 2">
    <name type="scientific">Halteria grandinella</name>
    <dbReference type="NCBI Taxonomy" id="5974"/>
    <lineage>
        <taxon>Eukaryota</taxon>
        <taxon>Sar</taxon>
        <taxon>Alveolata</taxon>
        <taxon>Ciliophora</taxon>
        <taxon>Intramacronucleata</taxon>
        <taxon>Spirotrichea</taxon>
        <taxon>Stichotrichia</taxon>
        <taxon>Sporadotrichida</taxon>
        <taxon>Halteriidae</taxon>
        <taxon>Halteria</taxon>
    </lineage>
</organism>
<dbReference type="Proteomes" id="UP000785679">
    <property type="component" value="Unassembled WGS sequence"/>
</dbReference>
<reference evidence="1" key="1">
    <citation type="submission" date="2019-06" db="EMBL/GenBank/DDBJ databases">
        <authorList>
            <person name="Zheng W."/>
        </authorList>
    </citation>
    <scope>NUCLEOTIDE SEQUENCE</scope>
    <source>
        <strain evidence="1">QDHG01</strain>
    </source>
</reference>
<keyword evidence="2" id="KW-1185">Reference proteome</keyword>